<name>A0A4T0X348_9ASCO</name>
<keyword evidence="11" id="KW-1185">Reference proteome</keyword>
<evidence type="ECO:0000313" key="10">
    <source>
        <dbReference type="EMBL" id="TID29583.1"/>
    </source>
</evidence>
<comment type="subcellular location">
    <subcellularLocation>
        <location evidence="1">Mitochondrion inner membrane</location>
    </subcellularLocation>
</comment>
<dbReference type="Proteomes" id="UP000307173">
    <property type="component" value="Unassembled WGS sequence"/>
</dbReference>
<dbReference type="Gene3D" id="1.10.287.110">
    <property type="entry name" value="DnaJ domain"/>
    <property type="match status" value="1"/>
</dbReference>
<organism evidence="10 11">
    <name type="scientific">Pichia inconspicua</name>
    <dbReference type="NCBI Taxonomy" id="52247"/>
    <lineage>
        <taxon>Eukaryota</taxon>
        <taxon>Fungi</taxon>
        <taxon>Dikarya</taxon>
        <taxon>Ascomycota</taxon>
        <taxon>Saccharomycotina</taxon>
        <taxon>Pichiomycetes</taxon>
        <taxon>Pichiales</taxon>
        <taxon>Pichiaceae</taxon>
        <taxon>Pichia</taxon>
    </lineage>
</organism>
<keyword evidence="4" id="KW-0496">Mitochondrion</keyword>
<proteinExistence type="predicted"/>
<evidence type="ECO:0000256" key="2">
    <source>
        <dbReference type="ARBA" id="ARBA00022792"/>
    </source>
</evidence>
<accession>A0A4T0X348</accession>
<evidence type="ECO:0000256" key="3">
    <source>
        <dbReference type="ARBA" id="ARBA00023010"/>
    </source>
</evidence>
<dbReference type="CDD" id="cd06257">
    <property type="entry name" value="DnaJ"/>
    <property type="match status" value="1"/>
</dbReference>
<dbReference type="AlphaFoldDB" id="A0A4T0X348"/>
<dbReference type="InterPro" id="IPR001623">
    <property type="entry name" value="DnaJ_domain"/>
</dbReference>
<dbReference type="SUPFAM" id="SSF46565">
    <property type="entry name" value="Chaperone J-domain"/>
    <property type="match status" value="1"/>
</dbReference>
<gene>
    <name evidence="10" type="ORF">CANINC_001857</name>
</gene>
<keyword evidence="3" id="KW-0813">Transport</keyword>
<dbReference type="EMBL" id="SELW01000283">
    <property type="protein sequence ID" value="TID29583.1"/>
    <property type="molecule type" value="Genomic_DNA"/>
</dbReference>
<evidence type="ECO:0000259" key="9">
    <source>
        <dbReference type="PROSITE" id="PS50076"/>
    </source>
</evidence>
<dbReference type="GO" id="GO:0001405">
    <property type="term" value="C:PAM complex, Tim23 associated import motor"/>
    <property type="evidence" value="ECO:0007669"/>
    <property type="project" value="UniProtKB-ARBA"/>
</dbReference>
<sequence>MVLPIIIGVGVTIAALTAKATINTIVRCRQLTPVEIARLNGKFIPRANIWPQDNIYWRQFHQMDDSMLHGGFQDKMDYEEALHVLGLEGRVRLEDVKRNHRRLMMLNHPDKGGSRYVAMKINTAKDIILKDLENGSKRW</sequence>
<comment type="caution">
    <text evidence="10">The sequence shown here is derived from an EMBL/GenBank/DDBJ whole genome shotgun (WGS) entry which is preliminary data.</text>
</comment>
<evidence type="ECO:0000256" key="6">
    <source>
        <dbReference type="ARBA" id="ARBA00023186"/>
    </source>
</evidence>
<evidence type="ECO:0000256" key="1">
    <source>
        <dbReference type="ARBA" id="ARBA00004273"/>
    </source>
</evidence>
<keyword evidence="3" id="KW-0653">Protein transport</keyword>
<dbReference type="PANTHER" id="PTHR12763:SF29">
    <property type="entry name" value="MITOCHONDRIAL DNAJ HOMOLOG 2"/>
    <property type="match status" value="1"/>
</dbReference>
<dbReference type="GO" id="GO:0001671">
    <property type="term" value="F:ATPase activator activity"/>
    <property type="evidence" value="ECO:0007669"/>
    <property type="project" value="TreeGrafter"/>
</dbReference>
<dbReference type="PANTHER" id="PTHR12763">
    <property type="match status" value="1"/>
</dbReference>
<comment type="function">
    <text evidence="7">Essential component of the PAM complex, a complex required for the translocation of transit peptide-containing proteins from the inner membrane into the mitochondrial matrix in an ATP-dependent manner. In the complex, it is required to stimulate activity of mtHSP70 (SSC1).</text>
</comment>
<keyword evidence="3" id="KW-0811">Translocation</keyword>
<dbReference type="GO" id="GO:0030150">
    <property type="term" value="P:protein import into mitochondrial matrix"/>
    <property type="evidence" value="ECO:0007669"/>
    <property type="project" value="UniProtKB-ARBA"/>
</dbReference>
<dbReference type="PROSITE" id="PS50076">
    <property type="entry name" value="DNAJ_2"/>
    <property type="match status" value="1"/>
</dbReference>
<reference evidence="10 11" key="1">
    <citation type="journal article" date="2019" name="Front. Genet.">
        <title>Whole-Genome Sequencing of the Opportunistic Yeast Pathogen Candida inconspicua Uncovers Its Hybrid Origin.</title>
        <authorList>
            <person name="Mixao V."/>
            <person name="Hansen A.P."/>
            <person name="Saus E."/>
            <person name="Boekhout T."/>
            <person name="Lass-Florl C."/>
            <person name="Gabaldon T."/>
        </authorList>
    </citation>
    <scope>NUCLEOTIDE SEQUENCE [LARGE SCALE GENOMIC DNA]</scope>
    <source>
        <strain evidence="10 11">CBS 180</strain>
    </source>
</reference>
<keyword evidence="5" id="KW-0472">Membrane</keyword>
<evidence type="ECO:0000256" key="7">
    <source>
        <dbReference type="ARBA" id="ARBA00037395"/>
    </source>
</evidence>
<dbReference type="InterPro" id="IPR036869">
    <property type="entry name" value="J_dom_sf"/>
</dbReference>
<evidence type="ECO:0000256" key="5">
    <source>
        <dbReference type="ARBA" id="ARBA00023136"/>
    </source>
</evidence>
<dbReference type="OrthoDB" id="240298at2759"/>
<keyword evidence="6" id="KW-0143">Chaperone</keyword>
<keyword evidence="2" id="KW-0999">Mitochondrion inner membrane</keyword>
<dbReference type="FunFam" id="1.10.287.110:FF:000001">
    <property type="entry name" value="Import inner membrane translocase subunit tim14"/>
    <property type="match status" value="1"/>
</dbReference>
<evidence type="ECO:0000256" key="4">
    <source>
        <dbReference type="ARBA" id="ARBA00023128"/>
    </source>
</evidence>
<evidence type="ECO:0000313" key="11">
    <source>
        <dbReference type="Proteomes" id="UP000307173"/>
    </source>
</evidence>
<evidence type="ECO:0000256" key="8">
    <source>
        <dbReference type="ARBA" id="ARBA00062349"/>
    </source>
</evidence>
<dbReference type="SMART" id="SM00271">
    <property type="entry name" value="DnaJ"/>
    <property type="match status" value="1"/>
</dbReference>
<comment type="subunit">
    <text evidence="8">Heterodimer with PAM16. Component of the PAM complex, at least composed of mtHsp70, MGE1, TIM44, PAM16, PAM17 and PAM18.</text>
</comment>
<feature type="domain" description="J" evidence="9">
    <location>
        <begin position="80"/>
        <end position="139"/>
    </location>
</feature>
<protein>
    <recommendedName>
        <fullName evidence="9">J domain-containing protein</fullName>
    </recommendedName>
</protein>
<dbReference type="STRING" id="52247.A0A4T0X348"/>